<dbReference type="InterPro" id="IPR012347">
    <property type="entry name" value="Ferritin-like"/>
</dbReference>
<gene>
    <name evidence="3" type="ORF">SAMN05216550_1294</name>
</gene>
<dbReference type="Pfam" id="PF03713">
    <property type="entry name" value="DUF305"/>
    <property type="match status" value="1"/>
</dbReference>
<reference evidence="3 4" key="1">
    <citation type="submission" date="2016-10" db="EMBL/GenBank/DDBJ databases">
        <authorList>
            <person name="Varghese N."/>
            <person name="Submissions S."/>
        </authorList>
    </citation>
    <scope>NUCLEOTIDE SEQUENCE [LARGE SCALE GENOMIC DNA]</scope>
    <source>
        <strain evidence="3 4">LMG 22274</strain>
    </source>
</reference>
<dbReference type="EMBL" id="FNZM01000029">
    <property type="protein sequence ID" value="SEK14513.1"/>
    <property type="molecule type" value="Genomic_DNA"/>
</dbReference>
<feature type="region of interest" description="Disordered" evidence="1">
    <location>
        <begin position="69"/>
        <end position="119"/>
    </location>
</feature>
<comment type="caution">
    <text evidence="3">The sequence shown here is derived from an EMBL/GenBank/DDBJ whole genome shotgun (WGS) entry which is preliminary data.</text>
</comment>
<dbReference type="AlphaFoldDB" id="A0AAQ1GNK1"/>
<evidence type="ECO:0000313" key="4">
    <source>
        <dbReference type="Proteomes" id="UP000183529"/>
    </source>
</evidence>
<feature type="domain" description="DUF305" evidence="2">
    <location>
        <begin position="4"/>
        <end position="67"/>
    </location>
</feature>
<sequence>MSKMMDGMSVQPSGDVDHDFVAMMIPHHQGAIDMAQAELRYGRNEQLRRIAQEIIVEQQQEIVAMRVALGQSLPPSSPSPDQIHPSQATGPDHSSMPMNMHMNMPMDSPASTSNHEEQK</sequence>
<dbReference type="Proteomes" id="UP000183529">
    <property type="component" value="Unassembled WGS sequence"/>
</dbReference>
<evidence type="ECO:0000313" key="3">
    <source>
        <dbReference type="EMBL" id="SEK14513.1"/>
    </source>
</evidence>
<dbReference type="PANTHER" id="PTHR36933">
    <property type="entry name" value="SLL0788 PROTEIN"/>
    <property type="match status" value="1"/>
</dbReference>
<protein>
    <recommendedName>
        <fullName evidence="2">DUF305 domain-containing protein</fullName>
    </recommendedName>
</protein>
<proteinExistence type="predicted"/>
<dbReference type="PANTHER" id="PTHR36933:SF1">
    <property type="entry name" value="SLL0788 PROTEIN"/>
    <property type="match status" value="1"/>
</dbReference>
<organism evidence="3 4">
    <name type="scientific">Paraburkholderia tropica</name>
    <dbReference type="NCBI Taxonomy" id="92647"/>
    <lineage>
        <taxon>Bacteria</taxon>
        <taxon>Pseudomonadati</taxon>
        <taxon>Pseudomonadota</taxon>
        <taxon>Betaproteobacteria</taxon>
        <taxon>Burkholderiales</taxon>
        <taxon>Burkholderiaceae</taxon>
        <taxon>Paraburkholderia</taxon>
    </lineage>
</organism>
<dbReference type="InterPro" id="IPR005183">
    <property type="entry name" value="DUF305_CopM-like"/>
</dbReference>
<evidence type="ECO:0000259" key="2">
    <source>
        <dbReference type="Pfam" id="PF03713"/>
    </source>
</evidence>
<name>A0AAQ1GNK1_9BURK</name>
<dbReference type="RefSeq" id="WP_408733866.1">
    <property type="nucleotide sequence ID" value="NZ_CAJMXV010000031.1"/>
</dbReference>
<accession>A0AAQ1GNK1</accession>
<dbReference type="Gene3D" id="1.20.1260.10">
    <property type="match status" value="1"/>
</dbReference>
<feature type="compositionally biased region" description="Low complexity" evidence="1">
    <location>
        <begin position="91"/>
        <end position="109"/>
    </location>
</feature>
<evidence type="ECO:0000256" key="1">
    <source>
        <dbReference type="SAM" id="MobiDB-lite"/>
    </source>
</evidence>